<keyword evidence="1" id="KW-1133">Transmembrane helix</keyword>
<gene>
    <name evidence="3" type="ORF">SAMN05216296_2674</name>
</gene>
<keyword evidence="4" id="KW-1185">Reference proteome</keyword>
<accession>A0A1H2H0K0</accession>
<proteinExistence type="predicted"/>
<evidence type="ECO:0000313" key="3">
    <source>
        <dbReference type="EMBL" id="SDU25380.1"/>
    </source>
</evidence>
<sequence>MSNARRALCLLLALSCSGCATVNVLNSKKTDPPLVYGGTRLDWYAMHDGCCAQDRFGALPPAYPSVDLPFSLLLDTLLLPLSLAAALGVTLVVSGGN</sequence>
<evidence type="ECO:0000313" key="4">
    <source>
        <dbReference type="Proteomes" id="UP000243232"/>
    </source>
</evidence>
<keyword evidence="2" id="KW-0732">Signal</keyword>
<feature type="signal peptide" evidence="2">
    <location>
        <begin position="1"/>
        <end position="22"/>
    </location>
</feature>
<dbReference type="Pfam" id="PF07119">
    <property type="entry name" value="DUF1375"/>
    <property type="match status" value="1"/>
</dbReference>
<evidence type="ECO:0000256" key="2">
    <source>
        <dbReference type="SAM" id="SignalP"/>
    </source>
</evidence>
<feature type="transmembrane region" description="Helical" evidence="1">
    <location>
        <begin position="70"/>
        <end position="93"/>
    </location>
</feature>
<dbReference type="AlphaFoldDB" id="A0A1H2H0K0"/>
<protein>
    <submittedName>
        <fullName evidence="3">Uncharacterized conserved protein YceK</fullName>
    </submittedName>
</protein>
<dbReference type="OrthoDB" id="5570472at2"/>
<dbReference type="Proteomes" id="UP000243232">
    <property type="component" value="Chromosome I"/>
</dbReference>
<dbReference type="InterPro" id="IPR010780">
    <property type="entry name" value="DUF1375"/>
</dbReference>
<evidence type="ECO:0000256" key="1">
    <source>
        <dbReference type="SAM" id="Phobius"/>
    </source>
</evidence>
<dbReference type="RefSeq" id="WP_090196229.1">
    <property type="nucleotide sequence ID" value="NZ_LT629785.1"/>
</dbReference>
<organism evidence="3 4">
    <name type="scientific">Pseudomonas pohangensis</name>
    <dbReference type="NCBI Taxonomy" id="364197"/>
    <lineage>
        <taxon>Bacteria</taxon>
        <taxon>Pseudomonadati</taxon>
        <taxon>Pseudomonadota</taxon>
        <taxon>Gammaproteobacteria</taxon>
        <taxon>Pseudomonadales</taxon>
        <taxon>Pseudomonadaceae</taxon>
        <taxon>Pseudomonas</taxon>
    </lineage>
</organism>
<reference evidence="4" key="1">
    <citation type="submission" date="2016-10" db="EMBL/GenBank/DDBJ databases">
        <authorList>
            <person name="Varghese N."/>
            <person name="Submissions S."/>
        </authorList>
    </citation>
    <scope>NUCLEOTIDE SEQUENCE [LARGE SCALE GENOMIC DNA]</scope>
    <source>
        <strain evidence="4">DSM 17875</strain>
    </source>
</reference>
<dbReference type="STRING" id="364197.SAMN05216296_2674"/>
<name>A0A1H2H0K0_9PSED</name>
<dbReference type="EMBL" id="LT629785">
    <property type="protein sequence ID" value="SDU25380.1"/>
    <property type="molecule type" value="Genomic_DNA"/>
</dbReference>
<keyword evidence="1" id="KW-0472">Membrane</keyword>
<keyword evidence="1" id="KW-0812">Transmembrane</keyword>
<feature type="chain" id="PRO_5009275337" evidence="2">
    <location>
        <begin position="23"/>
        <end position="97"/>
    </location>
</feature>